<proteinExistence type="predicted"/>
<organism evidence="1 2">
    <name type="scientific">Kibdelosporangium aridum</name>
    <dbReference type="NCBI Taxonomy" id="2030"/>
    <lineage>
        <taxon>Bacteria</taxon>
        <taxon>Bacillati</taxon>
        <taxon>Actinomycetota</taxon>
        <taxon>Actinomycetes</taxon>
        <taxon>Pseudonocardiales</taxon>
        <taxon>Pseudonocardiaceae</taxon>
        <taxon>Kibdelosporangium</taxon>
    </lineage>
</organism>
<evidence type="ECO:0000313" key="1">
    <source>
        <dbReference type="EMBL" id="SMC65708.1"/>
    </source>
</evidence>
<keyword evidence="2" id="KW-1185">Reference proteome</keyword>
<evidence type="ECO:0000313" key="2">
    <source>
        <dbReference type="Proteomes" id="UP000192674"/>
    </source>
</evidence>
<dbReference type="Proteomes" id="UP000192674">
    <property type="component" value="Unassembled WGS sequence"/>
</dbReference>
<sequence length="75" mass="8093">MVYAKAFTPYRVIAVSTAGQQPGSVTWTQDLPDFPGGLAEAVRHVFVSLPRTETVLVLDKATGRQVTRIPVPGAR</sequence>
<dbReference type="EMBL" id="FWXV01000001">
    <property type="protein sequence ID" value="SMC65708.1"/>
    <property type="molecule type" value="Genomic_DNA"/>
</dbReference>
<gene>
    <name evidence="1" type="ORF">SAMN05661093_01199</name>
</gene>
<dbReference type="AlphaFoldDB" id="A0A1W2AZU8"/>
<accession>A0A1W2AZU8</accession>
<protein>
    <submittedName>
        <fullName evidence="1">Uncharacterized protein</fullName>
    </submittedName>
</protein>
<dbReference type="RefSeq" id="WP_084424979.1">
    <property type="nucleotide sequence ID" value="NZ_FWXV01000001.1"/>
</dbReference>
<reference evidence="1 2" key="1">
    <citation type="submission" date="2017-04" db="EMBL/GenBank/DDBJ databases">
        <authorList>
            <person name="Afonso C.L."/>
            <person name="Miller P.J."/>
            <person name="Scott M.A."/>
            <person name="Spackman E."/>
            <person name="Goraichik I."/>
            <person name="Dimitrov K.M."/>
            <person name="Suarez D.L."/>
            <person name="Swayne D.E."/>
        </authorList>
    </citation>
    <scope>NUCLEOTIDE SEQUENCE [LARGE SCALE GENOMIC DNA]</scope>
    <source>
        <strain evidence="1 2">DSM 43828</strain>
    </source>
</reference>
<name>A0A1W2AZU8_KIBAR</name>